<reference evidence="3 4" key="1">
    <citation type="submission" date="2020-10" db="EMBL/GenBank/DDBJ databases">
        <title>The Coptis chinensis genome and diversification of protoberbering-type alkaloids.</title>
        <authorList>
            <person name="Wang B."/>
            <person name="Shu S."/>
            <person name="Song C."/>
            <person name="Liu Y."/>
        </authorList>
    </citation>
    <scope>NUCLEOTIDE SEQUENCE [LARGE SCALE GENOMIC DNA]</scope>
    <source>
        <strain evidence="3">HL-2020</strain>
        <tissue evidence="3">Leaf</tissue>
    </source>
</reference>
<evidence type="ECO:0000313" key="4">
    <source>
        <dbReference type="Proteomes" id="UP000631114"/>
    </source>
</evidence>
<dbReference type="EMBL" id="JADFTS010000003">
    <property type="protein sequence ID" value="KAF9617151.1"/>
    <property type="molecule type" value="Genomic_DNA"/>
</dbReference>
<feature type="compositionally biased region" description="Basic residues" evidence="2">
    <location>
        <begin position="24"/>
        <end position="37"/>
    </location>
</feature>
<proteinExistence type="predicted"/>
<organism evidence="3 4">
    <name type="scientific">Coptis chinensis</name>
    <dbReference type="NCBI Taxonomy" id="261450"/>
    <lineage>
        <taxon>Eukaryota</taxon>
        <taxon>Viridiplantae</taxon>
        <taxon>Streptophyta</taxon>
        <taxon>Embryophyta</taxon>
        <taxon>Tracheophyta</taxon>
        <taxon>Spermatophyta</taxon>
        <taxon>Magnoliopsida</taxon>
        <taxon>Ranunculales</taxon>
        <taxon>Ranunculaceae</taxon>
        <taxon>Coptidoideae</taxon>
        <taxon>Coptis</taxon>
    </lineage>
</organism>
<dbReference type="PANTHER" id="PTHR47587:SF2">
    <property type="entry name" value="OS05G0103500 PROTEIN"/>
    <property type="match status" value="1"/>
</dbReference>
<keyword evidence="4" id="KW-1185">Reference proteome</keyword>
<dbReference type="Proteomes" id="UP000631114">
    <property type="component" value="Unassembled WGS sequence"/>
</dbReference>
<dbReference type="AlphaFoldDB" id="A0A835IG94"/>
<accession>A0A835IG94</accession>
<evidence type="ECO:0000256" key="1">
    <source>
        <dbReference type="SAM" id="Coils"/>
    </source>
</evidence>
<dbReference type="OrthoDB" id="70030at2759"/>
<gene>
    <name evidence="3" type="ORF">IFM89_034302</name>
</gene>
<keyword evidence="1" id="KW-0175">Coiled coil</keyword>
<feature type="coiled-coil region" evidence="1">
    <location>
        <begin position="78"/>
        <end position="105"/>
    </location>
</feature>
<dbReference type="PANTHER" id="PTHR47587">
    <property type="entry name" value="OS05G0103500 PROTEIN"/>
    <property type="match status" value="1"/>
</dbReference>
<comment type="caution">
    <text evidence="3">The sequence shown here is derived from an EMBL/GenBank/DDBJ whole genome shotgun (WGS) entry which is preliminary data.</text>
</comment>
<evidence type="ECO:0000256" key="2">
    <source>
        <dbReference type="SAM" id="MobiDB-lite"/>
    </source>
</evidence>
<protein>
    <submittedName>
        <fullName evidence="3">Uncharacterized protein</fullName>
    </submittedName>
</protein>
<feature type="region of interest" description="Disordered" evidence="2">
    <location>
        <begin position="19"/>
        <end position="60"/>
    </location>
</feature>
<sequence>MGDSFTVQITTKLVNRLAEDGDKLKKRTKKTKPKVHKKPQETQATKVDHHKPPSDWPIHAPMLLPVSPSPAQVSNAELDAIRSVLQESEKVVDKLQKHQENMAQEVTLKAKQLHDKEFKLPYQKPFPCLAERNACLECYKEYAKDSLKCASVVKTFADCARKARQLASSLS</sequence>
<evidence type="ECO:0000313" key="3">
    <source>
        <dbReference type="EMBL" id="KAF9617151.1"/>
    </source>
</evidence>
<name>A0A835IG94_9MAGN</name>